<dbReference type="OrthoDB" id="9780149at2"/>
<proteinExistence type="predicted"/>
<dbReference type="InterPro" id="IPR049945">
    <property type="entry name" value="AAA_22"/>
</dbReference>
<feature type="domain" description="ORC1/DEAH AAA+ ATPase" evidence="2">
    <location>
        <begin position="41"/>
        <end position="171"/>
    </location>
</feature>
<accession>A0A917JUJ0</accession>
<dbReference type="InterPro" id="IPR027417">
    <property type="entry name" value="P-loop_NTPase"/>
</dbReference>
<keyword evidence="1" id="KW-0812">Transmembrane</keyword>
<keyword evidence="1" id="KW-1133">Transmembrane helix</keyword>
<gene>
    <name evidence="3" type="primary">mshM</name>
    <name evidence="3" type="ORF">GCM10007966_12110</name>
</gene>
<comment type="caution">
    <text evidence="3">The sequence shown here is derived from an EMBL/GenBank/DDBJ whole genome shotgun (WGS) entry which is preliminary data.</text>
</comment>
<dbReference type="AlphaFoldDB" id="A0A917JUJ0"/>
<dbReference type="PANTHER" id="PTHR35894:SF7">
    <property type="entry name" value="GENERAL SECRETION PATHWAY PROTEIN A-RELATED"/>
    <property type="match status" value="1"/>
</dbReference>
<dbReference type="InterPro" id="IPR052026">
    <property type="entry name" value="ExeA_AAA_ATPase_DNA-bind"/>
</dbReference>
<keyword evidence="1" id="KW-0472">Membrane</keyword>
<dbReference type="Proteomes" id="UP000630149">
    <property type="component" value="Unassembled WGS sequence"/>
</dbReference>
<evidence type="ECO:0000313" key="4">
    <source>
        <dbReference type="Proteomes" id="UP000630149"/>
    </source>
</evidence>
<dbReference type="EMBL" id="BMOB01000004">
    <property type="protein sequence ID" value="GGI85084.1"/>
    <property type="molecule type" value="Genomic_DNA"/>
</dbReference>
<protein>
    <submittedName>
        <fullName evidence="3">MSHA biogenesis protein MshM</fullName>
    </submittedName>
</protein>
<organism evidence="3 4">
    <name type="scientific">Legionella impletisoli</name>
    <dbReference type="NCBI Taxonomy" id="343510"/>
    <lineage>
        <taxon>Bacteria</taxon>
        <taxon>Pseudomonadati</taxon>
        <taxon>Pseudomonadota</taxon>
        <taxon>Gammaproteobacteria</taxon>
        <taxon>Legionellales</taxon>
        <taxon>Legionellaceae</taxon>
        <taxon>Legionella</taxon>
    </lineage>
</organism>
<dbReference type="RefSeq" id="WP_131776622.1">
    <property type="nucleotide sequence ID" value="NZ_BMOB01000004.1"/>
</dbReference>
<dbReference type="GO" id="GO:0016887">
    <property type="term" value="F:ATP hydrolysis activity"/>
    <property type="evidence" value="ECO:0007669"/>
    <property type="project" value="InterPro"/>
</dbReference>
<sequence length="304" mass="33903">MYLEHFKLSKPPFSLTPNTEFYCELPTHQEALNVLLLSLQHGEGFIKILGEVGTGKTLLCRLLLNALDPDFVTAYIPNPDQSADSLRLSLATELGLKPEKDLPQHQLLEAINHRLLELHKAGKKTVLLIDEAQALPEMCLEAIRLLTNLETEEKKLLQVVLFGQPELEAKLDKPSLRQLKQRITFSYTLKPLAKQELDVYLYHRLAKAGYTYGSLFSSGAKKHLYRASGGLPRLLNILCHKSMLVSYGRGANTVDVAAVKRAIADTESAQTTKKHRLNSNIMLVVVSGLALSLVLAVYWKLGLL</sequence>
<reference evidence="3" key="1">
    <citation type="journal article" date="2014" name="Int. J. Syst. Evol. Microbiol.">
        <title>Complete genome sequence of Corynebacterium casei LMG S-19264T (=DSM 44701T), isolated from a smear-ripened cheese.</title>
        <authorList>
            <consortium name="US DOE Joint Genome Institute (JGI-PGF)"/>
            <person name="Walter F."/>
            <person name="Albersmeier A."/>
            <person name="Kalinowski J."/>
            <person name="Ruckert C."/>
        </authorList>
    </citation>
    <scope>NUCLEOTIDE SEQUENCE</scope>
    <source>
        <strain evidence="3">JCM 13919</strain>
    </source>
</reference>
<name>A0A917JUJ0_9GAMM</name>
<reference evidence="3" key="2">
    <citation type="submission" date="2020-09" db="EMBL/GenBank/DDBJ databases">
        <authorList>
            <person name="Sun Q."/>
            <person name="Ohkuma M."/>
        </authorList>
    </citation>
    <scope>NUCLEOTIDE SEQUENCE</scope>
    <source>
        <strain evidence="3">JCM 13919</strain>
    </source>
</reference>
<evidence type="ECO:0000256" key="1">
    <source>
        <dbReference type="SAM" id="Phobius"/>
    </source>
</evidence>
<dbReference type="PANTHER" id="PTHR35894">
    <property type="entry name" value="GENERAL SECRETION PATHWAY PROTEIN A-RELATED"/>
    <property type="match status" value="1"/>
</dbReference>
<dbReference type="SUPFAM" id="SSF52540">
    <property type="entry name" value="P-loop containing nucleoside triphosphate hydrolases"/>
    <property type="match status" value="1"/>
</dbReference>
<feature type="transmembrane region" description="Helical" evidence="1">
    <location>
        <begin position="281"/>
        <end position="299"/>
    </location>
</feature>
<dbReference type="Pfam" id="PF13401">
    <property type="entry name" value="AAA_22"/>
    <property type="match status" value="1"/>
</dbReference>
<keyword evidence="4" id="KW-1185">Reference proteome</keyword>
<evidence type="ECO:0000259" key="2">
    <source>
        <dbReference type="Pfam" id="PF13401"/>
    </source>
</evidence>
<evidence type="ECO:0000313" key="3">
    <source>
        <dbReference type="EMBL" id="GGI85084.1"/>
    </source>
</evidence>
<dbReference type="Gene3D" id="3.40.50.300">
    <property type="entry name" value="P-loop containing nucleotide triphosphate hydrolases"/>
    <property type="match status" value="1"/>
</dbReference>